<evidence type="ECO:0000313" key="4">
    <source>
        <dbReference type="EMBL" id="CCO21117.1"/>
    </source>
</evidence>
<reference evidence="5" key="2">
    <citation type="journal article" date="2013" name="Biotechnol. Biofuels">
        <title>Mining for hemicellulases in the fungus-growing termite Pseudacanthotermes militaris using functional metagenomics.</title>
        <authorList>
            <person name="Bastien G."/>
            <person name="Arnal G."/>
            <person name="Bozonnet S."/>
            <person name="Laguerre S."/>
            <person name="Ferreira F."/>
            <person name="Faure R."/>
            <person name="Henrissat B."/>
            <person name="Lefevre F."/>
            <person name="Robe P."/>
            <person name="Bouchez O."/>
            <person name="Noirot C."/>
            <person name="Dumon C."/>
            <person name="O'Donohue M."/>
        </authorList>
    </citation>
    <scope>NUCLEOTIDE SEQUENCE</scope>
</reference>
<evidence type="ECO:0000313" key="5">
    <source>
        <dbReference type="EMBL" id="CCO21127.1"/>
    </source>
</evidence>
<protein>
    <submittedName>
        <fullName evidence="5">Putative short-chain dehydrogenases/reductases (SDR) family protein</fullName>
    </submittedName>
</protein>
<evidence type="ECO:0000256" key="2">
    <source>
        <dbReference type="ARBA" id="ARBA00023002"/>
    </source>
</evidence>
<dbReference type="PANTHER" id="PTHR42760:SF115">
    <property type="entry name" value="3-OXOACYL-[ACYL-CARRIER-PROTEIN] REDUCTASE FABG"/>
    <property type="match status" value="1"/>
</dbReference>
<dbReference type="EMBL" id="HF548284">
    <property type="protein sequence ID" value="CCO21117.1"/>
    <property type="molecule type" value="Genomic_DNA"/>
</dbReference>
<accession>S0DDN0</accession>
<evidence type="ECO:0000256" key="1">
    <source>
        <dbReference type="ARBA" id="ARBA00006484"/>
    </source>
</evidence>
<evidence type="ECO:0000313" key="6">
    <source>
        <dbReference type="EMBL" id="CCO21162.1"/>
    </source>
</evidence>
<sequence>MNELFGVAGKVVVITGATGVLGSVMVRHFVAEGAEVVILGRNMEKAQALADEVNARSGRPEQGGVAHGGEALAVRCDVVDRQSVEESCRITMERYGRVDVLINGAGGNQPGATVPPDKTIFDLDIEAMRGVVDLNLFGTVIPTMVYARAMVGRADSGSGAGQERLGQAAGAGKKGQGSIINIASESALRPLTRVAGYGAAKAAVVNFTKYLCGELALKFGEGLRVNAIAPGFFLTEQNRALLTNPDGSLTPRAEAIIAHTPFGRFGEPEELLGTLQWLASDASRFVSGTLTVVDGGFDAFSI</sequence>
<organism evidence="5">
    <name type="scientific">termite gut metagenome</name>
    <dbReference type="NCBI Taxonomy" id="433724"/>
    <lineage>
        <taxon>unclassified sequences</taxon>
        <taxon>metagenomes</taxon>
        <taxon>organismal metagenomes</taxon>
    </lineage>
</organism>
<dbReference type="Pfam" id="PF13561">
    <property type="entry name" value="adh_short_C2"/>
    <property type="match status" value="1"/>
</dbReference>
<dbReference type="EMBL" id="HF548286">
    <property type="protein sequence ID" value="CCO21162.1"/>
    <property type="molecule type" value="Genomic_DNA"/>
</dbReference>
<dbReference type="AlphaFoldDB" id="S0DDN0"/>
<comment type="similarity">
    <text evidence="1">Belongs to the short-chain dehydrogenases/reductases (SDR) family.</text>
</comment>
<dbReference type="Pfam" id="PF00106">
    <property type="entry name" value="adh_short"/>
    <property type="match status" value="1"/>
</dbReference>
<dbReference type="PRINTS" id="PR00080">
    <property type="entry name" value="SDRFAMILY"/>
</dbReference>
<dbReference type="EMBL" id="HF548285">
    <property type="protein sequence ID" value="CCO21127.1"/>
    <property type="molecule type" value="Genomic_DNA"/>
</dbReference>
<dbReference type="Gene3D" id="3.40.50.720">
    <property type="entry name" value="NAD(P)-binding Rossmann-like Domain"/>
    <property type="match status" value="1"/>
</dbReference>
<name>S0DDN0_9ZZZZ</name>
<keyword evidence="2" id="KW-0560">Oxidoreductase</keyword>
<dbReference type="EMBL" id="HF548280">
    <property type="protein sequence ID" value="CCO21031.1"/>
    <property type="molecule type" value="Genomic_DNA"/>
</dbReference>
<dbReference type="PANTHER" id="PTHR42760">
    <property type="entry name" value="SHORT-CHAIN DEHYDROGENASES/REDUCTASES FAMILY MEMBER"/>
    <property type="match status" value="1"/>
</dbReference>
<dbReference type="InterPro" id="IPR002347">
    <property type="entry name" value="SDR_fam"/>
</dbReference>
<evidence type="ECO:0000313" key="3">
    <source>
        <dbReference type="EMBL" id="CCO21031.1"/>
    </source>
</evidence>
<reference evidence="5" key="1">
    <citation type="submission" date="2012-10" db="EMBL/GenBank/DDBJ databases">
        <authorList>
            <person name="Sandrine L."/>
        </authorList>
    </citation>
    <scope>NUCLEOTIDE SEQUENCE</scope>
</reference>
<proteinExistence type="inferred from homology"/>
<gene>
    <name evidence="3" type="ORF">BN138_219</name>
    <name evidence="4" type="ORF">BN138_305</name>
    <name evidence="5" type="ORF">BN138_315</name>
    <name evidence="6" type="ORF">BN138_350</name>
</gene>
<dbReference type="PRINTS" id="PR00081">
    <property type="entry name" value="GDHRDH"/>
</dbReference>
<dbReference type="SUPFAM" id="SSF51735">
    <property type="entry name" value="NAD(P)-binding Rossmann-fold domains"/>
    <property type="match status" value="1"/>
</dbReference>
<dbReference type="InterPro" id="IPR036291">
    <property type="entry name" value="NAD(P)-bd_dom_sf"/>
</dbReference>
<dbReference type="GO" id="GO:0016616">
    <property type="term" value="F:oxidoreductase activity, acting on the CH-OH group of donors, NAD or NADP as acceptor"/>
    <property type="evidence" value="ECO:0007669"/>
    <property type="project" value="TreeGrafter"/>
</dbReference>